<reference evidence="8 9" key="1">
    <citation type="journal article" date="2013" name="PLoS ONE">
        <title>Genomic analysis of Melioribacter roseus, facultatively anaerobic organotrophic bacterium representing a novel deep lineage within Bacteriodetes/Chlorobi group.</title>
        <authorList>
            <person name="Kadnikov V.V."/>
            <person name="Mardanov A.V."/>
            <person name="Podosokorskaya O.A."/>
            <person name="Gavrilov S.N."/>
            <person name="Kublanov I.V."/>
            <person name="Beletsky A.V."/>
            <person name="Bonch-Osmolovskaya E.A."/>
            <person name="Ravin N.V."/>
        </authorList>
    </citation>
    <scope>NUCLEOTIDE SEQUENCE [LARGE SCALE GENOMIC DNA]</scope>
    <source>
        <strain evidence="9">JCM 17771 / P3M-2</strain>
    </source>
</reference>
<dbReference type="KEGG" id="mro:MROS_2640"/>
<dbReference type="Pfam" id="PF12849">
    <property type="entry name" value="PBP_like_2"/>
    <property type="match status" value="1"/>
</dbReference>
<dbReference type="InterPro" id="IPR005673">
    <property type="entry name" value="ABC_phos-bd_PstS"/>
</dbReference>
<comment type="similarity">
    <text evidence="2 6">Belongs to the PstS family.</text>
</comment>
<feature type="domain" description="PBP" evidence="7">
    <location>
        <begin position="23"/>
        <end position="309"/>
    </location>
</feature>
<evidence type="ECO:0000256" key="5">
    <source>
        <dbReference type="ARBA" id="ARBA00022592"/>
    </source>
</evidence>
<dbReference type="NCBIfam" id="TIGR00975">
    <property type="entry name" value="3a0107s03"/>
    <property type="match status" value="1"/>
</dbReference>
<evidence type="ECO:0000313" key="9">
    <source>
        <dbReference type="Proteomes" id="UP000009011"/>
    </source>
</evidence>
<evidence type="ECO:0000256" key="2">
    <source>
        <dbReference type="ARBA" id="ARBA00008725"/>
    </source>
</evidence>
<comment type="subunit">
    <text evidence="3">The complex is composed of two ATP-binding proteins (PstB), two transmembrane proteins (PstC and PstA) and a solute-binding protein (PstS).</text>
</comment>
<evidence type="ECO:0000313" key="8">
    <source>
        <dbReference type="EMBL" id="AFN75870.1"/>
    </source>
</evidence>
<dbReference type="PIRSF" id="PIRSF002756">
    <property type="entry name" value="PstS"/>
    <property type="match status" value="1"/>
</dbReference>
<dbReference type="CDD" id="cd13565">
    <property type="entry name" value="PBP2_PstS"/>
    <property type="match status" value="1"/>
</dbReference>
<keyword evidence="4 6" id="KW-0813">Transport</keyword>
<keyword evidence="5 6" id="KW-0592">Phosphate transport</keyword>
<dbReference type="RefSeq" id="WP_014857300.1">
    <property type="nucleotide sequence ID" value="NC_018178.1"/>
</dbReference>
<dbReference type="HOGENOM" id="CLU_034528_1_1_10"/>
<dbReference type="OrthoDB" id="9783488at2"/>
<dbReference type="InterPro" id="IPR024370">
    <property type="entry name" value="PBP_domain"/>
</dbReference>
<name>I6Z9P9_MELRP</name>
<organism evidence="8 9">
    <name type="scientific">Melioribacter roseus (strain DSM 23840 / JCM 17771 / VKM B-2668 / P3M-2)</name>
    <dbReference type="NCBI Taxonomy" id="1191523"/>
    <lineage>
        <taxon>Bacteria</taxon>
        <taxon>Pseudomonadati</taxon>
        <taxon>Ignavibacteriota</taxon>
        <taxon>Ignavibacteria</taxon>
        <taxon>Ignavibacteriales</taxon>
        <taxon>Melioribacteraceae</taxon>
        <taxon>Melioribacter</taxon>
    </lineage>
</organism>
<dbReference type="GO" id="GO:0035435">
    <property type="term" value="P:phosphate ion transmembrane transport"/>
    <property type="evidence" value="ECO:0007669"/>
    <property type="project" value="InterPro"/>
</dbReference>
<dbReference type="Gene3D" id="3.40.190.10">
    <property type="entry name" value="Periplasmic binding protein-like II"/>
    <property type="match status" value="2"/>
</dbReference>
<dbReference type="InterPro" id="IPR050962">
    <property type="entry name" value="Phosphate-bind_PstS"/>
</dbReference>
<dbReference type="NCBIfam" id="NF008171">
    <property type="entry name" value="PRK10918.1"/>
    <property type="match status" value="1"/>
</dbReference>
<dbReference type="GO" id="GO:0043190">
    <property type="term" value="C:ATP-binding cassette (ABC) transporter complex"/>
    <property type="evidence" value="ECO:0007669"/>
    <property type="project" value="InterPro"/>
</dbReference>
<evidence type="ECO:0000256" key="3">
    <source>
        <dbReference type="ARBA" id="ARBA00011529"/>
    </source>
</evidence>
<comment type="function">
    <text evidence="1">Part of the ABC transporter complex PstSACB involved in phosphate import.</text>
</comment>
<evidence type="ECO:0000256" key="1">
    <source>
        <dbReference type="ARBA" id="ARBA00002841"/>
    </source>
</evidence>
<dbReference type="STRING" id="1191523.MROS_2640"/>
<dbReference type="PATRIC" id="fig|1191523.3.peg.2775"/>
<evidence type="ECO:0000259" key="7">
    <source>
        <dbReference type="Pfam" id="PF12849"/>
    </source>
</evidence>
<evidence type="ECO:0000256" key="6">
    <source>
        <dbReference type="PIRNR" id="PIRNR002756"/>
    </source>
</evidence>
<dbReference type="AlphaFoldDB" id="I6Z9P9"/>
<dbReference type="eggNOG" id="COG0226">
    <property type="taxonomic scope" value="Bacteria"/>
</dbReference>
<evidence type="ECO:0000256" key="4">
    <source>
        <dbReference type="ARBA" id="ARBA00022448"/>
    </source>
</evidence>
<proteinExistence type="inferred from homology"/>
<accession>I6Z9P9</accession>
<dbReference type="PANTHER" id="PTHR42996">
    <property type="entry name" value="PHOSPHATE-BINDING PROTEIN PSTS"/>
    <property type="match status" value="1"/>
</dbReference>
<dbReference type="SUPFAM" id="SSF53850">
    <property type="entry name" value="Periplasmic binding protein-like II"/>
    <property type="match status" value="1"/>
</dbReference>
<protein>
    <recommendedName>
        <fullName evidence="6">Phosphate-binding protein</fullName>
    </recommendedName>
</protein>
<gene>
    <name evidence="8" type="ordered locus">MROS_2640</name>
</gene>
<dbReference type="PANTHER" id="PTHR42996:SF1">
    <property type="entry name" value="PHOSPHATE-BINDING PROTEIN PSTS"/>
    <property type="match status" value="1"/>
</dbReference>
<keyword evidence="9" id="KW-1185">Reference proteome</keyword>
<dbReference type="EMBL" id="CP003557">
    <property type="protein sequence ID" value="AFN75870.1"/>
    <property type="molecule type" value="Genomic_DNA"/>
</dbReference>
<dbReference type="GO" id="GO:0042301">
    <property type="term" value="F:phosphate ion binding"/>
    <property type="evidence" value="ECO:0007669"/>
    <property type="project" value="InterPro"/>
</dbReference>
<dbReference type="Proteomes" id="UP000009011">
    <property type="component" value="Chromosome"/>
</dbReference>
<sequence>MYRKIIYLMMFMIAGLINLPAQVKLNGAGATFPYVIYSKWFDEFHKQTGVQINYQSIGSGGGIKQVIEGTVDFGASDGPMSDEQLKEAKAKQGTDVIHIPTVLGAVVLSYNLPEVKETIKLDGETIANIFLGKIYKWNDKRIAKLNPGVKLPNRSIIVVHRSDGSGTTFIFTHYLSNVSKEWAKKVGYNTSVNWPIGLGGKGNEGVAGMIKQTKGAIGYVELAYAVKNKLPHVAIKNRAGNFIEANFKTVSAASDGAAKDMPDDLRAMITNADGKDSYPISGFTWLLIYKDMKDQKKAEALVKFLKWALTKGESYAESLYYAPLPTSVVKLCMKKIDMLTVNGKPIKVK</sequence>